<accession>A0A8J3M624</accession>
<dbReference type="Gene3D" id="3.40.50.150">
    <property type="entry name" value="Vaccinia Virus protein VP39"/>
    <property type="match status" value="1"/>
</dbReference>
<dbReference type="AlphaFoldDB" id="A0A8J3M624"/>
<dbReference type="SUPFAM" id="SSF53335">
    <property type="entry name" value="S-adenosyl-L-methionine-dependent methyltransferases"/>
    <property type="match status" value="2"/>
</dbReference>
<keyword evidence="2" id="KW-1185">Reference proteome</keyword>
<dbReference type="EMBL" id="BONV01000012">
    <property type="protein sequence ID" value="GIG80005.1"/>
    <property type="molecule type" value="Genomic_DNA"/>
</dbReference>
<evidence type="ECO:0008006" key="3">
    <source>
        <dbReference type="Google" id="ProtNLM"/>
    </source>
</evidence>
<protein>
    <recommendedName>
        <fullName evidence="3">DUF1156 domain-containing protein</fullName>
    </recommendedName>
</protein>
<gene>
    <name evidence="1" type="ORF">Pka01_31320</name>
</gene>
<reference evidence="1 2" key="1">
    <citation type="submission" date="2021-01" db="EMBL/GenBank/DDBJ databases">
        <title>Whole genome shotgun sequence of Planotetraspora kaengkrachanensis NBRC 104272.</title>
        <authorList>
            <person name="Komaki H."/>
            <person name="Tamura T."/>
        </authorList>
    </citation>
    <scope>NUCLEOTIDE SEQUENCE [LARGE SCALE GENOMIC DNA]</scope>
    <source>
        <strain evidence="1 2">NBRC 104272</strain>
    </source>
</reference>
<dbReference type="Proteomes" id="UP000630097">
    <property type="component" value="Unassembled WGS sequence"/>
</dbReference>
<sequence length="669" mass="73602">MTVVAQSDAGVAHVQPHSATSAALLRSPLRHLHAKAVSAQARAESRNREVHLPPISTYRWWARRTEAVNGAIIDAAARDQSGRMLIADVFAGGGVIPLAAATRGHKIYAQDLNPWAATGLAAMLGLPAPEKLREAQATLAHRVNAEVHAAYGTTLSDGSRGLVSHTFRVATGECTACGKRTRMFPYALVTLLSRRERGRPEAFLACPNGHLFQGLSTTPAPCPHCRVLTDPGANYTARRKIQCPCGHIDRLDDRAETWQWEVVLVERSRPGRREIEVPTEGELEAANFAHEAPQRTLGTIPVGQETRVLIRHGFTRWEQLYPIRQRILLERLLAVAKECSSDPAVVRAVEIAIIGSAEMAGHLSRWDRYYLKSYESMAGHRFNLTTLAVEPNVWGTVNSGRGTVLRRLTQLVKAATWLHAKTEKQLVVEGPLLTNVDRDDALFDADVRVVEGSSEQLLLPDRCVHLALTDPPYHDDVQYSELSLPFRAWAQLTDGPLLGEAVVNAAVGQLTHNGAYEDLLLRIFKETRRILRPDGHLIFSYANRSPKAWTALFSALQSAGFRAAGCEIVHSENETDHAKRGVRACTLDLLLDVVPQGTLPVEPHRPEPGHDDESTFLSIVAEVFLKIGSFSGDWQESVHRGLADTAFLRPEVKEAETKPSDEAQVPQNG</sequence>
<dbReference type="RefSeq" id="WP_203883449.1">
    <property type="nucleotide sequence ID" value="NZ_BAABHH010000005.1"/>
</dbReference>
<evidence type="ECO:0000313" key="1">
    <source>
        <dbReference type="EMBL" id="GIG80005.1"/>
    </source>
</evidence>
<dbReference type="InterPro" id="IPR029063">
    <property type="entry name" value="SAM-dependent_MTases_sf"/>
</dbReference>
<proteinExistence type="predicted"/>
<comment type="caution">
    <text evidence="1">The sequence shown here is derived from an EMBL/GenBank/DDBJ whole genome shotgun (WGS) entry which is preliminary data.</text>
</comment>
<organism evidence="1 2">
    <name type="scientific">Planotetraspora kaengkrachanensis</name>
    <dbReference type="NCBI Taxonomy" id="575193"/>
    <lineage>
        <taxon>Bacteria</taxon>
        <taxon>Bacillati</taxon>
        <taxon>Actinomycetota</taxon>
        <taxon>Actinomycetes</taxon>
        <taxon>Streptosporangiales</taxon>
        <taxon>Streptosporangiaceae</taxon>
        <taxon>Planotetraspora</taxon>
    </lineage>
</organism>
<evidence type="ECO:0000313" key="2">
    <source>
        <dbReference type="Proteomes" id="UP000630097"/>
    </source>
</evidence>
<name>A0A8J3M624_9ACTN</name>